<name>A0ABW5MQ43_9SPHI</name>
<proteinExistence type="predicted"/>
<dbReference type="RefSeq" id="WP_379082508.1">
    <property type="nucleotide sequence ID" value="NZ_JBHULL010000043.1"/>
</dbReference>
<dbReference type="EMBL" id="JBHULL010000043">
    <property type="protein sequence ID" value="MFD2584931.1"/>
    <property type="molecule type" value="Genomic_DNA"/>
</dbReference>
<evidence type="ECO:0000256" key="2">
    <source>
        <dbReference type="SAM" id="Phobius"/>
    </source>
</evidence>
<sequence>MVTQFSDTKLITPSNIGYLQSIIILCLLVYLIIVLKNKKSKEKELAFMKSEVANTTWKKTQLNTELEDLKIKNAKLEEEMSIHRLKEETLLKEFVPEEQNNVNTIEWQIDKPKVVRQPERFYTKYADLIDGFSVAELVEDENNETIFEIRLQSPNKATFKVNENPAAQKYALTNADYFLQKTCVYDVVPFGKITTEKEGQLSLSGGKWEIIEPAKISFK</sequence>
<keyword evidence="2" id="KW-0812">Transmembrane</keyword>
<evidence type="ECO:0000313" key="4">
    <source>
        <dbReference type="Proteomes" id="UP001597461"/>
    </source>
</evidence>
<keyword evidence="2" id="KW-0472">Membrane</keyword>
<protein>
    <submittedName>
        <fullName evidence="3">Uncharacterized protein</fullName>
    </submittedName>
</protein>
<comment type="caution">
    <text evidence="3">The sequence shown here is derived from an EMBL/GenBank/DDBJ whole genome shotgun (WGS) entry which is preliminary data.</text>
</comment>
<keyword evidence="2" id="KW-1133">Transmembrane helix</keyword>
<evidence type="ECO:0000256" key="1">
    <source>
        <dbReference type="SAM" id="Coils"/>
    </source>
</evidence>
<accession>A0ABW5MQ43</accession>
<organism evidence="3 4">
    <name type="scientific">Pedobacter vanadiisoli</name>
    <dbReference type="NCBI Taxonomy" id="1761975"/>
    <lineage>
        <taxon>Bacteria</taxon>
        <taxon>Pseudomonadati</taxon>
        <taxon>Bacteroidota</taxon>
        <taxon>Sphingobacteriia</taxon>
        <taxon>Sphingobacteriales</taxon>
        <taxon>Sphingobacteriaceae</taxon>
        <taxon>Pedobacter</taxon>
    </lineage>
</organism>
<dbReference type="Proteomes" id="UP001597461">
    <property type="component" value="Unassembled WGS sequence"/>
</dbReference>
<reference evidence="4" key="1">
    <citation type="journal article" date="2019" name="Int. J. Syst. Evol. Microbiol.">
        <title>The Global Catalogue of Microorganisms (GCM) 10K type strain sequencing project: providing services to taxonomists for standard genome sequencing and annotation.</title>
        <authorList>
            <consortium name="The Broad Institute Genomics Platform"/>
            <consortium name="The Broad Institute Genome Sequencing Center for Infectious Disease"/>
            <person name="Wu L."/>
            <person name="Ma J."/>
        </authorList>
    </citation>
    <scope>NUCLEOTIDE SEQUENCE [LARGE SCALE GENOMIC DNA]</scope>
    <source>
        <strain evidence="4">KCTC 42866</strain>
    </source>
</reference>
<feature type="transmembrane region" description="Helical" evidence="2">
    <location>
        <begin position="16"/>
        <end position="35"/>
    </location>
</feature>
<keyword evidence="1" id="KW-0175">Coiled coil</keyword>
<feature type="coiled-coil region" evidence="1">
    <location>
        <begin position="59"/>
        <end position="93"/>
    </location>
</feature>
<gene>
    <name evidence="3" type="ORF">ACFSR6_20710</name>
</gene>
<keyword evidence="4" id="KW-1185">Reference proteome</keyword>
<evidence type="ECO:0000313" key="3">
    <source>
        <dbReference type="EMBL" id="MFD2584931.1"/>
    </source>
</evidence>